<evidence type="ECO:0000256" key="4">
    <source>
        <dbReference type="SAM" id="MobiDB-lite"/>
    </source>
</evidence>
<evidence type="ECO:0000256" key="1">
    <source>
        <dbReference type="ARBA" id="ARBA00007870"/>
    </source>
</evidence>
<dbReference type="Pfam" id="PF02558">
    <property type="entry name" value="ApbA"/>
    <property type="match status" value="1"/>
</dbReference>
<evidence type="ECO:0000313" key="7">
    <source>
        <dbReference type="EMBL" id="KAH7308459.1"/>
    </source>
</evidence>
<dbReference type="Gene3D" id="1.10.1040.10">
    <property type="entry name" value="N-(1-d-carboxylethyl)-l-norvaline Dehydrogenase, domain 2"/>
    <property type="match status" value="1"/>
</dbReference>
<dbReference type="Gene3D" id="3.40.50.720">
    <property type="entry name" value="NAD(P)-binding Rossmann-like Domain"/>
    <property type="match status" value="1"/>
</dbReference>
<dbReference type="PANTHER" id="PTHR43765:SF2">
    <property type="entry name" value="2-DEHYDROPANTOATE 2-REDUCTASE"/>
    <property type="match status" value="1"/>
</dbReference>
<comment type="similarity">
    <text evidence="1">Belongs to the ketopantoate reductase family.</text>
</comment>
<protein>
    <recommendedName>
        <fullName evidence="9">Ketopantoate reductase C-terminal domain-containing protein</fullName>
    </recommendedName>
</protein>
<dbReference type="GO" id="GO:0050661">
    <property type="term" value="F:NADP binding"/>
    <property type="evidence" value="ECO:0007669"/>
    <property type="project" value="TreeGrafter"/>
</dbReference>
<evidence type="ECO:0000259" key="6">
    <source>
        <dbReference type="Pfam" id="PF08546"/>
    </source>
</evidence>
<reference evidence="7" key="1">
    <citation type="journal article" date="2021" name="Nat. Commun.">
        <title>Genetic determinants of endophytism in the Arabidopsis root mycobiome.</title>
        <authorList>
            <person name="Mesny F."/>
            <person name="Miyauchi S."/>
            <person name="Thiergart T."/>
            <person name="Pickel B."/>
            <person name="Atanasova L."/>
            <person name="Karlsson M."/>
            <person name="Huettel B."/>
            <person name="Barry K.W."/>
            <person name="Haridas S."/>
            <person name="Chen C."/>
            <person name="Bauer D."/>
            <person name="Andreopoulos W."/>
            <person name="Pangilinan J."/>
            <person name="LaButti K."/>
            <person name="Riley R."/>
            <person name="Lipzen A."/>
            <person name="Clum A."/>
            <person name="Drula E."/>
            <person name="Henrissat B."/>
            <person name="Kohler A."/>
            <person name="Grigoriev I.V."/>
            <person name="Martin F.M."/>
            <person name="Hacquard S."/>
        </authorList>
    </citation>
    <scope>NUCLEOTIDE SEQUENCE</scope>
    <source>
        <strain evidence="7">MPI-CAGE-CH-0235</strain>
    </source>
</reference>
<keyword evidence="2" id="KW-0521">NADP</keyword>
<feature type="compositionally biased region" description="Basic and acidic residues" evidence="4">
    <location>
        <begin position="25"/>
        <end position="37"/>
    </location>
</feature>
<dbReference type="InterPro" id="IPR008927">
    <property type="entry name" value="6-PGluconate_DH-like_C_sf"/>
</dbReference>
<evidence type="ECO:0000256" key="2">
    <source>
        <dbReference type="ARBA" id="ARBA00022857"/>
    </source>
</evidence>
<evidence type="ECO:0000256" key="3">
    <source>
        <dbReference type="ARBA" id="ARBA00023002"/>
    </source>
</evidence>
<dbReference type="Proteomes" id="UP000813444">
    <property type="component" value="Unassembled WGS sequence"/>
</dbReference>
<organism evidence="7 8">
    <name type="scientific">Stachybotrys elegans</name>
    <dbReference type="NCBI Taxonomy" id="80388"/>
    <lineage>
        <taxon>Eukaryota</taxon>
        <taxon>Fungi</taxon>
        <taxon>Dikarya</taxon>
        <taxon>Ascomycota</taxon>
        <taxon>Pezizomycotina</taxon>
        <taxon>Sordariomycetes</taxon>
        <taxon>Hypocreomycetidae</taxon>
        <taxon>Hypocreales</taxon>
        <taxon>Stachybotryaceae</taxon>
        <taxon>Stachybotrys</taxon>
    </lineage>
</organism>
<evidence type="ECO:0000259" key="5">
    <source>
        <dbReference type="Pfam" id="PF02558"/>
    </source>
</evidence>
<dbReference type="EMBL" id="JAGPNK010000015">
    <property type="protein sequence ID" value="KAH7308459.1"/>
    <property type="molecule type" value="Genomic_DNA"/>
</dbReference>
<comment type="caution">
    <text evidence="7">The sequence shown here is derived from an EMBL/GenBank/DDBJ whole genome shotgun (WGS) entry which is preliminary data.</text>
</comment>
<name>A0A8K0SG70_9HYPO</name>
<dbReference type="Pfam" id="PF08546">
    <property type="entry name" value="ApbA_C"/>
    <property type="match status" value="1"/>
</dbReference>
<keyword evidence="8" id="KW-1185">Reference proteome</keyword>
<accession>A0A8K0SG70</accession>
<evidence type="ECO:0000313" key="8">
    <source>
        <dbReference type="Proteomes" id="UP000813444"/>
    </source>
</evidence>
<feature type="region of interest" description="Disordered" evidence="4">
    <location>
        <begin position="441"/>
        <end position="501"/>
    </location>
</feature>
<dbReference type="OrthoDB" id="73846at2759"/>
<dbReference type="InterPro" id="IPR013332">
    <property type="entry name" value="KPR_N"/>
</dbReference>
<gene>
    <name evidence="7" type="ORF">B0I35DRAFT_441990</name>
</gene>
<dbReference type="GO" id="GO:0008677">
    <property type="term" value="F:2-dehydropantoate 2-reductase activity"/>
    <property type="evidence" value="ECO:0007669"/>
    <property type="project" value="TreeGrafter"/>
</dbReference>
<feature type="compositionally biased region" description="Basic and acidic residues" evidence="4">
    <location>
        <begin position="457"/>
        <end position="477"/>
    </location>
</feature>
<dbReference type="AlphaFoldDB" id="A0A8K0SG70"/>
<keyword evidence="3" id="KW-0560">Oxidoreductase</keyword>
<feature type="domain" description="Ketopantoate reductase C-terminal" evidence="6">
    <location>
        <begin position="297"/>
        <end position="419"/>
    </location>
</feature>
<dbReference type="SUPFAM" id="SSF48179">
    <property type="entry name" value="6-phosphogluconate dehydrogenase C-terminal domain-like"/>
    <property type="match status" value="1"/>
</dbReference>
<evidence type="ECO:0008006" key="9">
    <source>
        <dbReference type="Google" id="ProtNLM"/>
    </source>
</evidence>
<dbReference type="GO" id="GO:0005739">
    <property type="term" value="C:mitochondrion"/>
    <property type="evidence" value="ECO:0007669"/>
    <property type="project" value="TreeGrafter"/>
</dbReference>
<dbReference type="InterPro" id="IPR013752">
    <property type="entry name" value="KPA_reductase"/>
</dbReference>
<sequence length="501" mass="57186">MLSVRCSRRLGGAGRRHYGTIVTPTERKPGSEAHLQDSRAQTAQRVWSGAPLREVPPPAQRPPARFHVPSVVVPAHVANSSPHEHKIHVLGHDERSRFIAHALSGIYDSVQVVPTMYNREDSPLSRYTNLMNIRGRPTKGHIIEENTGLNIESEEESSRIDRLIVTGYGSEAVPMLTSVKHRIDENTSVCLATNGLGVLEDVREKVFTDDKKAPRFLLGHMSHRLAFNERWNAVKLLKEGEMHLTAVDFEKTAMFPYSHREDIEQMLFINQLRTSPFLNIKSDPFDSWLMFKLPSILFESVVDPVCELMQLPYGEVFSHFRARILMRHLLEEILMVVAQMPETANSPVVKEFVESGRFSWFLQMAARSKGVMVPEHTKRLRKGVPTDGRYHNSYFVRRARKLGVNVPKNTMMAEIIKTREEQAQKALDSFVPVLETSVPNMYGKEMAPRKPRSPPRWAKDGKGRPDRKSGGWKEDSSLSRYHSSAARTSMQDNVQYRRYEQ</sequence>
<dbReference type="InterPro" id="IPR013328">
    <property type="entry name" value="6PGD_dom2"/>
</dbReference>
<proteinExistence type="inferred from homology"/>
<feature type="compositionally biased region" description="Polar residues" evidence="4">
    <location>
        <begin position="478"/>
        <end position="494"/>
    </location>
</feature>
<dbReference type="InterPro" id="IPR050838">
    <property type="entry name" value="Ketopantoate_reductase"/>
</dbReference>
<feature type="region of interest" description="Disordered" evidence="4">
    <location>
        <begin position="15"/>
        <end position="40"/>
    </location>
</feature>
<feature type="domain" description="Ketopantoate reductase N-terminal" evidence="5">
    <location>
        <begin position="150"/>
        <end position="244"/>
    </location>
</feature>
<dbReference type="PANTHER" id="PTHR43765">
    <property type="entry name" value="2-DEHYDROPANTOATE 2-REDUCTASE-RELATED"/>
    <property type="match status" value="1"/>
</dbReference>